<dbReference type="GO" id="GO:0006580">
    <property type="term" value="P:ethanolamine metabolic process"/>
    <property type="evidence" value="ECO:0007669"/>
    <property type="project" value="TreeGrafter"/>
</dbReference>
<dbReference type="PANTHER" id="PTHR46320:SF1">
    <property type="entry name" value="GLYCEROPHOSPHODIESTER PHOSPHODIESTERASE 1"/>
    <property type="match status" value="1"/>
</dbReference>
<accession>I5AVD2</accession>
<keyword evidence="3" id="KW-1185">Reference proteome</keyword>
<dbReference type="Gene3D" id="3.20.20.190">
    <property type="entry name" value="Phosphatidylinositol (PI) phosphodiesterase"/>
    <property type="match status" value="1"/>
</dbReference>
<dbReference type="Proteomes" id="UP000005753">
    <property type="component" value="Chromosome"/>
</dbReference>
<dbReference type="InterPro" id="IPR017946">
    <property type="entry name" value="PLC-like_Pdiesterase_TIM-brl"/>
</dbReference>
<dbReference type="STRING" id="633697.EubceDRAFT1_1982"/>
<dbReference type="Pfam" id="PF03009">
    <property type="entry name" value="GDPD"/>
    <property type="match status" value="1"/>
</dbReference>
<dbReference type="HOGENOM" id="CLU_030006_10_0_9"/>
<dbReference type="GO" id="GO:0005886">
    <property type="term" value="C:plasma membrane"/>
    <property type="evidence" value="ECO:0007669"/>
    <property type="project" value="TreeGrafter"/>
</dbReference>
<organism evidence="2 3">
    <name type="scientific">Eubacterium cellulosolvens (strain ATCC 43171 / JCM 9499 / 6)</name>
    <name type="common">Cillobacterium cellulosolvens</name>
    <dbReference type="NCBI Taxonomy" id="633697"/>
    <lineage>
        <taxon>Bacteria</taxon>
        <taxon>Bacillati</taxon>
        <taxon>Bacillota</taxon>
        <taxon>Clostridia</taxon>
        <taxon>Eubacteriales</taxon>
        <taxon>Eubacteriaceae</taxon>
        <taxon>Eubacterium</taxon>
    </lineage>
</organism>
<dbReference type="PANTHER" id="PTHR46320">
    <property type="entry name" value="GLYCEROPHOSPHODIESTER PHOSPHODIESTERASE 1"/>
    <property type="match status" value="1"/>
</dbReference>
<dbReference type="GO" id="GO:0006644">
    <property type="term" value="P:phospholipid metabolic process"/>
    <property type="evidence" value="ECO:0007669"/>
    <property type="project" value="TreeGrafter"/>
</dbReference>
<dbReference type="eggNOG" id="COG0584">
    <property type="taxonomic scope" value="Bacteria"/>
</dbReference>
<reference evidence="2 3" key="2">
    <citation type="submission" date="2012-02" db="EMBL/GenBank/DDBJ databases">
        <title>Improved High-Quality Draft sequence of Eubacterium cellulosolvens 6.</title>
        <authorList>
            <consortium name="US DOE Joint Genome Institute"/>
            <person name="Lucas S."/>
            <person name="Han J."/>
            <person name="Lapidus A."/>
            <person name="Cheng J.-F."/>
            <person name="Goodwin L."/>
            <person name="Pitluck S."/>
            <person name="Peters L."/>
            <person name="Mikhailova N."/>
            <person name="Gu W."/>
            <person name="Detter J.C."/>
            <person name="Han C."/>
            <person name="Tapia R."/>
            <person name="Land M."/>
            <person name="Hauser L."/>
            <person name="Kyrpides N."/>
            <person name="Ivanova N."/>
            <person name="Pagani I."/>
            <person name="Johnson E."/>
            <person name="Mukhopadhyay B."/>
            <person name="Anderson I."/>
            <person name="Woyke T."/>
        </authorList>
    </citation>
    <scope>NUCLEOTIDE SEQUENCE [LARGE SCALE GENOMIC DNA]</scope>
    <source>
        <strain evidence="2 3">6</strain>
    </source>
</reference>
<dbReference type="GO" id="GO:0008889">
    <property type="term" value="F:glycerophosphodiester phosphodiesterase activity"/>
    <property type="evidence" value="ECO:0007669"/>
    <property type="project" value="TreeGrafter"/>
</dbReference>
<gene>
    <name evidence="2" type="ORF">EubceDRAFT1_1982</name>
</gene>
<dbReference type="EMBL" id="CM001487">
    <property type="protein sequence ID" value="EIM57755.1"/>
    <property type="molecule type" value="Genomic_DNA"/>
</dbReference>
<evidence type="ECO:0000259" key="1">
    <source>
        <dbReference type="PROSITE" id="PS51704"/>
    </source>
</evidence>
<dbReference type="AlphaFoldDB" id="I5AVD2"/>
<dbReference type="OrthoDB" id="384721at2"/>
<proteinExistence type="predicted"/>
<evidence type="ECO:0000313" key="2">
    <source>
        <dbReference type="EMBL" id="EIM57755.1"/>
    </source>
</evidence>
<feature type="domain" description="GP-PDE" evidence="1">
    <location>
        <begin position="38"/>
        <end position="276"/>
    </location>
</feature>
<dbReference type="PROSITE" id="PS51704">
    <property type="entry name" value="GP_PDE"/>
    <property type="match status" value="1"/>
</dbReference>
<dbReference type="GO" id="GO:0070291">
    <property type="term" value="P:N-acylethanolamine metabolic process"/>
    <property type="evidence" value="ECO:0007669"/>
    <property type="project" value="TreeGrafter"/>
</dbReference>
<dbReference type="InterPro" id="IPR030395">
    <property type="entry name" value="GP_PDE_dom"/>
</dbReference>
<dbReference type="SUPFAM" id="SSF51695">
    <property type="entry name" value="PLC-like phosphodiesterases"/>
    <property type="match status" value="1"/>
</dbReference>
<sequence length="276" mass="30964">MSGTLKKLAGLLIGTGAAWAVAVKPRLLNKPDLSEIKRYDFARRGFRGTDDEVPENSLEAFRQAIDHGYGIVMDVRITRDGVPVVFADARVDGMTGGRGTVENSTLEELKELTLGVSDETIPTLQEALDFVDGQVPVLLDLKVDHNNADALADQVCGVVDTYDGIFAIESLDPRVLVWFRKQRNEYIRGQKVDYTHTTGSKVKNLVWDFVCSSLLLNFMTSPDYISTNIDNRKSPSLWICRMIYHVARMDWTVRNLEDYELVKTDGSTVVFEELEP</sequence>
<name>I5AVD2_EUBC6</name>
<protein>
    <submittedName>
        <fullName evidence="2">Glycerophosphoryl diester phosphodiesterase</fullName>
    </submittedName>
</protein>
<evidence type="ECO:0000313" key="3">
    <source>
        <dbReference type="Proteomes" id="UP000005753"/>
    </source>
</evidence>
<reference evidence="2 3" key="1">
    <citation type="submission" date="2010-08" db="EMBL/GenBank/DDBJ databases">
        <authorList>
            <consortium name="US DOE Joint Genome Institute (JGI-PGF)"/>
            <person name="Lucas S."/>
            <person name="Copeland A."/>
            <person name="Lapidus A."/>
            <person name="Cheng J.-F."/>
            <person name="Bruce D."/>
            <person name="Goodwin L."/>
            <person name="Pitluck S."/>
            <person name="Land M.L."/>
            <person name="Hauser L."/>
            <person name="Chang Y.-J."/>
            <person name="Anderson I.J."/>
            <person name="Johnson E."/>
            <person name="Mulhopadhyay B."/>
            <person name="Kyrpides N."/>
            <person name="Woyke T.J."/>
        </authorList>
    </citation>
    <scope>NUCLEOTIDE SEQUENCE [LARGE SCALE GENOMIC DNA]</scope>
    <source>
        <strain evidence="2 3">6</strain>
    </source>
</reference>